<feature type="domain" description="VWFA" evidence="2">
    <location>
        <begin position="85"/>
        <end position="273"/>
    </location>
</feature>
<dbReference type="PANTHER" id="PTHR35023">
    <property type="entry name" value="CHELATASE-RELATED"/>
    <property type="match status" value="1"/>
</dbReference>
<keyword evidence="4" id="KW-1185">Reference proteome</keyword>
<evidence type="ECO:0000256" key="1">
    <source>
        <dbReference type="SAM" id="MobiDB-lite"/>
    </source>
</evidence>
<evidence type="ECO:0000259" key="2">
    <source>
        <dbReference type="PROSITE" id="PS50234"/>
    </source>
</evidence>
<dbReference type="PANTHER" id="PTHR35023:SF1">
    <property type="entry name" value="MG-PROTOPORPHYRIN IX CHELATASE"/>
    <property type="match status" value="1"/>
</dbReference>
<name>A0A550JD64_9BACT</name>
<dbReference type="AlphaFoldDB" id="A0A550JD64"/>
<dbReference type="OrthoDB" id="9775079at2"/>
<feature type="region of interest" description="Disordered" evidence="1">
    <location>
        <begin position="18"/>
        <end position="37"/>
    </location>
</feature>
<dbReference type="Gene3D" id="3.40.50.410">
    <property type="entry name" value="von Willebrand factor, type A domain"/>
    <property type="match status" value="1"/>
</dbReference>
<sequence>MEADDRIDLGDLELSPRRLPPRLRRRGQEAAGPVTAVRPARSGERGFEVALEASLRAAARRGAGPGQILGADLHKKIRRRWRYPLIVFLVDASESMGEGAVARMAAAKGAVLALLRAAYVERCRVALVAFHGERSEVLLPPTRSIALARERLRRLPVGGATPLADGLWSAWRLIRRERARYPGARPLLVVISDGEANVPLEAGRKVMEEVLDIAARMSGEGIPALVIDSRSPDPRQQEMARLARAFGGEVRHLERPRSSQVLELLREKGLPQT</sequence>
<protein>
    <submittedName>
        <fullName evidence="3">VWA domain-containing protein</fullName>
    </submittedName>
</protein>
<dbReference type="InterPro" id="IPR052989">
    <property type="entry name" value="Mg-chelatase_DI-like"/>
</dbReference>
<dbReference type="EMBL" id="VJVV01000006">
    <property type="protein sequence ID" value="TRO81131.1"/>
    <property type="molecule type" value="Genomic_DNA"/>
</dbReference>
<dbReference type="SUPFAM" id="SSF53300">
    <property type="entry name" value="vWA-like"/>
    <property type="match status" value="1"/>
</dbReference>
<accession>A0A550JD64</accession>
<dbReference type="InterPro" id="IPR036465">
    <property type="entry name" value="vWFA_dom_sf"/>
</dbReference>
<gene>
    <name evidence="3" type="ORF">FL622_09490</name>
</gene>
<dbReference type="PROSITE" id="PS50234">
    <property type="entry name" value="VWFA"/>
    <property type="match status" value="1"/>
</dbReference>
<proteinExistence type="predicted"/>
<evidence type="ECO:0000313" key="4">
    <source>
        <dbReference type="Proteomes" id="UP000317155"/>
    </source>
</evidence>
<evidence type="ECO:0000313" key="3">
    <source>
        <dbReference type="EMBL" id="TRO81131.1"/>
    </source>
</evidence>
<dbReference type="SMART" id="SM00327">
    <property type="entry name" value="VWA"/>
    <property type="match status" value="1"/>
</dbReference>
<dbReference type="InterPro" id="IPR002035">
    <property type="entry name" value="VWF_A"/>
</dbReference>
<reference evidence="3 4" key="1">
    <citation type="submission" date="2019-07" db="EMBL/GenBank/DDBJ databases">
        <title>Insights of Desulfuromonas acetexigens electromicrobiology.</title>
        <authorList>
            <person name="Katuri K."/>
            <person name="Sapireddy V."/>
            <person name="Shaw D.R."/>
            <person name="Saikaly P."/>
        </authorList>
    </citation>
    <scope>NUCLEOTIDE SEQUENCE [LARGE SCALE GENOMIC DNA]</scope>
    <source>
        <strain evidence="3 4">2873</strain>
    </source>
</reference>
<dbReference type="Pfam" id="PF13519">
    <property type="entry name" value="VWA_2"/>
    <property type="match status" value="1"/>
</dbReference>
<comment type="caution">
    <text evidence="3">The sequence shown here is derived from an EMBL/GenBank/DDBJ whole genome shotgun (WGS) entry which is preliminary data.</text>
</comment>
<dbReference type="Proteomes" id="UP000317155">
    <property type="component" value="Unassembled WGS sequence"/>
</dbReference>
<organism evidence="3 4">
    <name type="scientific">Trichloromonas acetexigens</name>
    <dbReference type="NCBI Taxonomy" id="38815"/>
    <lineage>
        <taxon>Bacteria</taxon>
        <taxon>Pseudomonadati</taxon>
        <taxon>Thermodesulfobacteriota</taxon>
        <taxon>Desulfuromonadia</taxon>
        <taxon>Desulfuromonadales</taxon>
        <taxon>Trichloromonadaceae</taxon>
        <taxon>Trichloromonas</taxon>
    </lineage>
</organism>